<accession>A0A7U2FFZ0</accession>
<evidence type="ECO:0000313" key="1">
    <source>
        <dbReference type="EMBL" id="QRD04572.1"/>
    </source>
</evidence>
<proteinExistence type="predicted"/>
<sequence length="102" mass="11433">MRYDLSSTIFALAPFYLDPKYSIDVLAAALCSTTLRLYDIDRPAVPSISPDRFPLKWIESTAQLSPRKMNFRVAPKVSIDLGSTDAAQLKAWYSNKVCAQKC</sequence>
<keyword evidence="2" id="KW-1185">Reference proteome</keyword>
<dbReference type="AlphaFoldDB" id="A0A7U2FFZ0"/>
<dbReference type="Proteomes" id="UP000663193">
    <property type="component" value="Chromosome 17"/>
</dbReference>
<dbReference type="VEuPathDB" id="FungiDB:JI435_443630"/>
<reference evidence="2" key="1">
    <citation type="journal article" date="2021" name="BMC Genomics">
        <title>Chromosome-level genome assembly and manually-curated proteome of model necrotroph Parastagonospora nodorum Sn15 reveals a genome-wide trove of candidate effector homologs, and redundancy of virulence-related functions within an accessory chromosome.</title>
        <authorList>
            <person name="Bertazzoni S."/>
            <person name="Jones D.A.B."/>
            <person name="Phan H.T."/>
            <person name="Tan K.-C."/>
            <person name="Hane J.K."/>
        </authorList>
    </citation>
    <scope>NUCLEOTIDE SEQUENCE [LARGE SCALE GENOMIC DNA]</scope>
    <source>
        <strain evidence="2">SN15 / ATCC MYA-4574 / FGSC 10173)</strain>
    </source>
</reference>
<dbReference type="EMBL" id="CP069039">
    <property type="protein sequence ID" value="QRD04572.1"/>
    <property type="molecule type" value="Genomic_DNA"/>
</dbReference>
<gene>
    <name evidence="1" type="ORF">JI435_443630</name>
</gene>
<protein>
    <submittedName>
        <fullName evidence="1">Uncharacterized protein</fullName>
    </submittedName>
</protein>
<name>A0A7U2FFZ0_PHANO</name>
<evidence type="ECO:0000313" key="2">
    <source>
        <dbReference type="Proteomes" id="UP000663193"/>
    </source>
</evidence>
<organism evidence="1 2">
    <name type="scientific">Phaeosphaeria nodorum (strain SN15 / ATCC MYA-4574 / FGSC 10173)</name>
    <name type="common">Glume blotch fungus</name>
    <name type="synonym">Parastagonospora nodorum</name>
    <dbReference type="NCBI Taxonomy" id="321614"/>
    <lineage>
        <taxon>Eukaryota</taxon>
        <taxon>Fungi</taxon>
        <taxon>Dikarya</taxon>
        <taxon>Ascomycota</taxon>
        <taxon>Pezizomycotina</taxon>
        <taxon>Dothideomycetes</taxon>
        <taxon>Pleosporomycetidae</taxon>
        <taxon>Pleosporales</taxon>
        <taxon>Pleosporineae</taxon>
        <taxon>Phaeosphaeriaceae</taxon>
        <taxon>Parastagonospora</taxon>
    </lineage>
</organism>